<dbReference type="InterPro" id="IPR001930">
    <property type="entry name" value="Peptidase_M1"/>
</dbReference>
<proteinExistence type="inferred from homology"/>
<dbReference type="EC" id="3.4.11.2" evidence="4 12"/>
<evidence type="ECO:0000256" key="4">
    <source>
        <dbReference type="ARBA" id="ARBA00012564"/>
    </source>
</evidence>
<accession>A0ABM8YV36</accession>
<sequence length="928" mass="104351">MTQNPTQKPPVTIHRKDYTVPAYWVNTIEIGFDLDPAATRVSTRIILQRNSASPNKDVELLGDGVKLVALRMNGKTLRKGVKGYSIADGKLRIANAPDEITLEIETLVEPEKNTSMMGLYVSNGNFFTQCEAEGFRKITWFPDRPDVMAKYTVMLRGDKKKYPVLLSNGNLIEQGDLPKGRHYAKWEDPFKKPSYLFALVAGKLVCQEEKFKLNSGRKVLLQVWVEPGNLDKTQHAMDSLKHSIRWDQERYGLELDLDRFMIVAVGDFNMGAMENKGLNIFNTKYVLANPSIATDTDYANIEAVVGHEYFHNWTGNRVTCRDWFQLSLKEGLTVFRDQEFSADMIGTDSGRAVSRIENVRMLRQVQFSEDAGPMAHAVRPDSFVEISNFYTVTIYEKGAEVVRMVQTLLGRDGFRKGMDLYFARHDGQAVSCDDFRAAMAHSSGRDLAQFERWYSQPGTPQLKVRSHYDAAKHTYELTLSQRCKPAAGQKKPLPFHIPVAVGLLDDRGRDMALTLDDATIDPVPFTQESVRIEPVEMRMDARASTSSARTGVPFKSSRINKPATTCVLELTKAKQTFIFNRVSSKPTPSLLRNFSAPVVMEYDYTDQELAHLMAHDSDAFNRWEAGQRLAMQRLLNLIKQVQAGEALTLDELFINALRTTLIDTALDPSFREVVLTLPSELMLAEQCEVIDPQAIHTARQFMRKTISEKLKADFIAVYAANLTPGKYSPDAKSAGKRGLKNLCLSYLLGWQDESTLQLAHAQIDAADNMTDRLAALMALVNTGSKTAQQPLKNFYRDFKNEALVVDKWFSLQAIAMHTDVTAVRKLMTHPAFTLKNPNRARSLISSFCNGNPSQFHAADGSGYAFWTEQVIALNKLNPQVAARLVRTLDHWKKYQPALKQQMQAALQKVAATKGLSKDVQEVVFKTLG</sequence>
<dbReference type="SUPFAM" id="SSF55486">
    <property type="entry name" value="Metalloproteases ('zincins'), catalytic domain"/>
    <property type="match status" value="1"/>
</dbReference>
<keyword evidence="6 17" id="KW-0031">Aminopeptidase</keyword>
<evidence type="ECO:0000256" key="8">
    <source>
        <dbReference type="ARBA" id="ARBA00022723"/>
    </source>
</evidence>
<evidence type="ECO:0000256" key="12">
    <source>
        <dbReference type="NCBIfam" id="TIGR02414"/>
    </source>
</evidence>
<dbReference type="Gene3D" id="1.25.50.10">
    <property type="entry name" value="Peptidase M1, alanyl aminopeptidase, C-terminal domain"/>
    <property type="match status" value="1"/>
</dbReference>
<dbReference type="NCBIfam" id="TIGR02414">
    <property type="entry name" value="pepN_proteo"/>
    <property type="match status" value="1"/>
</dbReference>
<evidence type="ECO:0000313" key="18">
    <source>
        <dbReference type="Proteomes" id="UP000839052"/>
    </source>
</evidence>
<evidence type="ECO:0000256" key="7">
    <source>
        <dbReference type="ARBA" id="ARBA00022670"/>
    </source>
</evidence>
<comment type="similarity">
    <text evidence="3">Belongs to the peptidase M1 family.</text>
</comment>
<dbReference type="Gene3D" id="2.60.40.1730">
    <property type="entry name" value="tricorn interacting facor f3 domain"/>
    <property type="match status" value="1"/>
</dbReference>
<gene>
    <name evidence="17" type="primary">pepN</name>
    <name evidence="17" type="ORF">NTG6680_0061</name>
</gene>
<comment type="catalytic activity">
    <reaction evidence="1">
        <text>Release of an N-terminal amino acid, Xaa-|-Yaa- from a peptide, amide or arylamide. Xaa is preferably Ala, but may be most amino acids including Pro (slow action). When a terminal hydrophobic residue is followed by a prolyl residue, the two may be released as an intact Xaa-Pro dipeptide.</text>
        <dbReference type="EC" id="3.4.11.2"/>
    </reaction>
</comment>
<dbReference type="InterPro" id="IPR037144">
    <property type="entry name" value="Peptidase_M1_pepN_C_sf"/>
</dbReference>
<keyword evidence="11" id="KW-0482">Metalloprotease</keyword>
<dbReference type="Pfam" id="PF11940">
    <property type="entry name" value="DUF3458"/>
    <property type="match status" value="1"/>
</dbReference>
<dbReference type="InterPro" id="IPR045357">
    <property type="entry name" value="Aminopeptidase_N-like_N"/>
</dbReference>
<evidence type="ECO:0000256" key="2">
    <source>
        <dbReference type="ARBA" id="ARBA00001947"/>
    </source>
</evidence>
<evidence type="ECO:0000259" key="15">
    <source>
        <dbReference type="Pfam" id="PF17432"/>
    </source>
</evidence>
<evidence type="ECO:0000256" key="10">
    <source>
        <dbReference type="ARBA" id="ARBA00022833"/>
    </source>
</evidence>
<evidence type="ECO:0000313" key="17">
    <source>
        <dbReference type="EMBL" id="CAG9931314.1"/>
    </source>
</evidence>
<keyword evidence="9 17" id="KW-0378">Hydrolase</keyword>
<dbReference type="PANTHER" id="PTHR46322">
    <property type="entry name" value="PUROMYCIN-SENSITIVE AMINOPEPTIDASE"/>
    <property type="match status" value="1"/>
</dbReference>
<dbReference type="InterPro" id="IPR038438">
    <property type="entry name" value="PepN_Ig-like_sf"/>
</dbReference>
<evidence type="ECO:0000256" key="1">
    <source>
        <dbReference type="ARBA" id="ARBA00000098"/>
    </source>
</evidence>
<dbReference type="InterPro" id="IPR014782">
    <property type="entry name" value="Peptidase_M1_dom"/>
</dbReference>
<dbReference type="Pfam" id="PF17900">
    <property type="entry name" value="Peptidase_M1_N"/>
    <property type="match status" value="1"/>
</dbReference>
<evidence type="ECO:0000259" key="16">
    <source>
        <dbReference type="Pfam" id="PF17900"/>
    </source>
</evidence>
<dbReference type="InterPro" id="IPR027268">
    <property type="entry name" value="Peptidase_M4/M1_CTD_sf"/>
</dbReference>
<dbReference type="EMBL" id="OU912926">
    <property type="protein sequence ID" value="CAG9931314.1"/>
    <property type="molecule type" value="Genomic_DNA"/>
</dbReference>
<dbReference type="PRINTS" id="PR00756">
    <property type="entry name" value="ALADIPTASE"/>
</dbReference>
<evidence type="ECO:0000256" key="6">
    <source>
        <dbReference type="ARBA" id="ARBA00022438"/>
    </source>
</evidence>
<dbReference type="Proteomes" id="UP000839052">
    <property type="component" value="Chromosome"/>
</dbReference>
<dbReference type="InterPro" id="IPR012779">
    <property type="entry name" value="Peptidase_M1_pepN"/>
</dbReference>
<dbReference type="InterPro" id="IPR024601">
    <property type="entry name" value="Peptidase_M1_pepN_C"/>
</dbReference>
<evidence type="ECO:0000256" key="5">
    <source>
        <dbReference type="ARBA" id="ARBA00015611"/>
    </source>
</evidence>
<dbReference type="PANTHER" id="PTHR46322:SF1">
    <property type="entry name" value="PUROMYCIN-SENSITIVE AMINOPEPTIDASE"/>
    <property type="match status" value="1"/>
</dbReference>
<dbReference type="InterPro" id="IPR035414">
    <property type="entry name" value="Peptidase_M1_pepN_Ig-like"/>
</dbReference>
<evidence type="ECO:0000256" key="3">
    <source>
        <dbReference type="ARBA" id="ARBA00010136"/>
    </source>
</evidence>
<evidence type="ECO:0000259" key="14">
    <source>
        <dbReference type="Pfam" id="PF11940"/>
    </source>
</evidence>
<name>A0ABM8YV36_9PROT</name>
<reference evidence="17 18" key="1">
    <citation type="submission" date="2021-10" db="EMBL/GenBank/DDBJ databases">
        <authorList>
            <person name="Koch H."/>
        </authorList>
    </citation>
    <scope>NUCLEOTIDE SEQUENCE [LARGE SCALE GENOMIC DNA]</scope>
    <source>
        <strain evidence="17">6680</strain>
    </source>
</reference>
<keyword evidence="8" id="KW-0479">Metal-binding</keyword>
<dbReference type="RefSeq" id="WP_239795423.1">
    <property type="nucleotide sequence ID" value="NZ_OU912926.1"/>
</dbReference>
<keyword evidence="7" id="KW-0645">Protease</keyword>
<protein>
    <recommendedName>
        <fullName evidence="5 12">Aminopeptidase N</fullName>
        <ecNumber evidence="4 12">3.4.11.2</ecNumber>
    </recommendedName>
</protein>
<feature type="domain" description="Peptidase M1 alanyl aminopeptidase C-terminal" evidence="15">
    <location>
        <begin position="606"/>
        <end position="927"/>
    </location>
</feature>
<feature type="domain" description="Aminopeptidase N-like N-terminal" evidence="16">
    <location>
        <begin position="96"/>
        <end position="196"/>
    </location>
</feature>
<dbReference type="Gene3D" id="3.30.2010.30">
    <property type="match status" value="1"/>
</dbReference>
<dbReference type="GO" id="GO:0016285">
    <property type="term" value="F:alanyl aminopeptidase activity"/>
    <property type="evidence" value="ECO:0007669"/>
    <property type="project" value="UniProtKB-EC"/>
</dbReference>
<keyword evidence="10" id="KW-0862">Zinc</keyword>
<comment type="cofactor">
    <cofactor evidence="2">
        <name>Zn(2+)</name>
        <dbReference type="ChEBI" id="CHEBI:29105"/>
    </cofactor>
</comment>
<dbReference type="SUPFAM" id="SSF63737">
    <property type="entry name" value="Leukotriene A4 hydrolase N-terminal domain"/>
    <property type="match status" value="1"/>
</dbReference>
<dbReference type="Pfam" id="PF01433">
    <property type="entry name" value="Peptidase_M1"/>
    <property type="match status" value="1"/>
</dbReference>
<dbReference type="InterPro" id="IPR042097">
    <property type="entry name" value="Aminopeptidase_N-like_N_sf"/>
</dbReference>
<dbReference type="Pfam" id="PF17432">
    <property type="entry name" value="DUF3458_C"/>
    <property type="match status" value="1"/>
</dbReference>
<dbReference type="Gene3D" id="1.10.390.10">
    <property type="entry name" value="Neutral Protease Domain 2"/>
    <property type="match status" value="1"/>
</dbReference>
<keyword evidence="18" id="KW-1185">Reference proteome</keyword>
<feature type="domain" description="Peptidase M1 alanyl aminopeptidase Ig-like fold" evidence="14">
    <location>
        <begin position="458"/>
        <end position="603"/>
    </location>
</feature>
<dbReference type="CDD" id="cd09600">
    <property type="entry name" value="M1_APN"/>
    <property type="match status" value="1"/>
</dbReference>
<feature type="domain" description="Peptidase M1 membrane alanine aminopeptidase" evidence="13">
    <location>
        <begin position="236"/>
        <end position="453"/>
    </location>
</feature>
<evidence type="ECO:0000259" key="13">
    <source>
        <dbReference type="Pfam" id="PF01433"/>
    </source>
</evidence>
<organism evidence="17 18">
    <name type="scientific">Candidatus Nitrotoga arctica</name>
    <dbReference type="NCBI Taxonomy" id="453162"/>
    <lineage>
        <taxon>Bacteria</taxon>
        <taxon>Pseudomonadati</taxon>
        <taxon>Pseudomonadota</taxon>
        <taxon>Betaproteobacteria</taxon>
        <taxon>Nitrosomonadales</taxon>
        <taxon>Gallionellaceae</taxon>
        <taxon>Candidatus Nitrotoga</taxon>
    </lineage>
</organism>
<evidence type="ECO:0000256" key="11">
    <source>
        <dbReference type="ARBA" id="ARBA00023049"/>
    </source>
</evidence>
<dbReference type="Gene3D" id="2.60.40.1840">
    <property type="match status" value="1"/>
</dbReference>
<evidence type="ECO:0000256" key="9">
    <source>
        <dbReference type="ARBA" id="ARBA00022801"/>
    </source>
</evidence>